<feature type="compositionally biased region" description="Polar residues" evidence="1">
    <location>
        <begin position="184"/>
        <end position="208"/>
    </location>
</feature>
<comment type="caution">
    <text evidence="4">The sequence shown here is derived from an EMBL/GenBank/DDBJ whole genome shotgun (WGS) entry which is preliminary data.</text>
</comment>
<evidence type="ECO:0000256" key="1">
    <source>
        <dbReference type="SAM" id="MobiDB-lite"/>
    </source>
</evidence>
<reference evidence="4" key="2">
    <citation type="journal article" date="2023" name="IMA Fungus">
        <title>Comparative genomic study of the Penicillium genus elucidates a diverse pangenome and 15 lateral gene transfer events.</title>
        <authorList>
            <person name="Petersen C."/>
            <person name="Sorensen T."/>
            <person name="Nielsen M.R."/>
            <person name="Sondergaard T.E."/>
            <person name="Sorensen J.L."/>
            <person name="Fitzpatrick D.A."/>
            <person name="Frisvad J.C."/>
            <person name="Nielsen K.L."/>
        </authorList>
    </citation>
    <scope>NUCLEOTIDE SEQUENCE</scope>
    <source>
        <strain evidence="4">IBT 30069</strain>
    </source>
</reference>
<proteinExistence type="predicted"/>
<evidence type="ECO:0000259" key="3">
    <source>
        <dbReference type="Pfam" id="PF22799"/>
    </source>
</evidence>
<dbReference type="OrthoDB" id="4657524at2759"/>
<sequence length="257" mass="26113">MKNNMINVALFFAMADAFVSRSDSCCFQLTASGGASGSLGQLNDGQVRVGDSNLSNAEFCLSNAIITDSEGRGCVITAETTQFQCDEGSTGTSGFYLTSSGQLRLDSSSSFIACQTGENNGRNVYTTNSTSVTDCVSIRLTSNSCYTVSSSSASVGTAPSLSNSSGVSPVGSSTPSTASSRPLVSTTPASQTSDTMVPNAPTATSISKNVGKATTSTSSAHSASTAPVVSSAAGLTSRVSFVHWIASTVLIYISIIV</sequence>
<feature type="compositionally biased region" description="Low complexity" evidence="1">
    <location>
        <begin position="156"/>
        <end position="183"/>
    </location>
</feature>
<feature type="chain" id="PRO_5040911045" description="Cell wall mannoprotein PIR1-like C-terminal domain-containing protein" evidence="2">
    <location>
        <begin position="18"/>
        <end position="257"/>
    </location>
</feature>
<evidence type="ECO:0000256" key="2">
    <source>
        <dbReference type="SAM" id="SignalP"/>
    </source>
</evidence>
<evidence type="ECO:0000313" key="5">
    <source>
        <dbReference type="Proteomes" id="UP001149165"/>
    </source>
</evidence>
<feature type="signal peptide" evidence="2">
    <location>
        <begin position="1"/>
        <end position="17"/>
    </location>
</feature>
<dbReference type="Proteomes" id="UP001149165">
    <property type="component" value="Unassembled WGS sequence"/>
</dbReference>
<feature type="compositionally biased region" description="Low complexity" evidence="1">
    <location>
        <begin position="213"/>
        <end position="223"/>
    </location>
</feature>
<feature type="domain" description="Cell wall mannoprotein PIR1-like C-terminal" evidence="3">
    <location>
        <begin position="65"/>
        <end position="137"/>
    </location>
</feature>
<dbReference type="PANTHER" id="PTHR39613">
    <property type="entry name" value="ANCHORED CELL WALL PROTEIN, PUTATIVE (AFU_ORTHOLOGUE AFUA_4G08960)-RELATED"/>
    <property type="match status" value="1"/>
</dbReference>
<evidence type="ECO:0000313" key="4">
    <source>
        <dbReference type="EMBL" id="KAJ5081265.1"/>
    </source>
</evidence>
<dbReference type="AlphaFoldDB" id="A0A9W9EGH1"/>
<organism evidence="4 5">
    <name type="scientific">Penicillium angulare</name>
    <dbReference type="NCBI Taxonomy" id="116970"/>
    <lineage>
        <taxon>Eukaryota</taxon>
        <taxon>Fungi</taxon>
        <taxon>Dikarya</taxon>
        <taxon>Ascomycota</taxon>
        <taxon>Pezizomycotina</taxon>
        <taxon>Eurotiomycetes</taxon>
        <taxon>Eurotiomycetidae</taxon>
        <taxon>Eurotiales</taxon>
        <taxon>Aspergillaceae</taxon>
        <taxon>Penicillium</taxon>
    </lineage>
</organism>
<dbReference type="PANTHER" id="PTHR39613:SF1">
    <property type="entry name" value="ANCHORED CELL WALL PROTEIN, PUTATIVE (AFU_ORTHOLOGUE AFUA_4G08960)-RELATED"/>
    <property type="match status" value="1"/>
</dbReference>
<reference evidence="4" key="1">
    <citation type="submission" date="2022-11" db="EMBL/GenBank/DDBJ databases">
        <authorList>
            <person name="Petersen C."/>
        </authorList>
    </citation>
    <scope>NUCLEOTIDE SEQUENCE</scope>
    <source>
        <strain evidence="4">IBT 30069</strain>
    </source>
</reference>
<dbReference type="Pfam" id="PF22799">
    <property type="entry name" value="PIR1-like_C"/>
    <property type="match status" value="1"/>
</dbReference>
<accession>A0A9W9EGH1</accession>
<dbReference type="InterPro" id="IPR054508">
    <property type="entry name" value="PIR1-like_C"/>
</dbReference>
<gene>
    <name evidence="4" type="ORF">N7456_013503</name>
</gene>
<keyword evidence="2" id="KW-0732">Signal</keyword>
<keyword evidence="5" id="KW-1185">Reference proteome</keyword>
<name>A0A9W9EGH1_9EURO</name>
<dbReference type="EMBL" id="JAPQKH010000011">
    <property type="protein sequence ID" value="KAJ5081265.1"/>
    <property type="molecule type" value="Genomic_DNA"/>
</dbReference>
<protein>
    <recommendedName>
        <fullName evidence="3">Cell wall mannoprotein PIR1-like C-terminal domain-containing protein</fullName>
    </recommendedName>
</protein>
<feature type="region of interest" description="Disordered" evidence="1">
    <location>
        <begin position="156"/>
        <end position="223"/>
    </location>
</feature>